<dbReference type="Pfam" id="PF00072">
    <property type="entry name" value="Response_reg"/>
    <property type="match status" value="1"/>
</dbReference>
<dbReference type="InterPro" id="IPR050595">
    <property type="entry name" value="Bact_response_regulator"/>
</dbReference>
<dbReference type="InterPro" id="IPR011006">
    <property type="entry name" value="CheY-like_superfamily"/>
</dbReference>
<feature type="domain" description="Response regulatory" evidence="3">
    <location>
        <begin position="6"/>
        <end position="120"/>
    </location>
</feature>
<dbReference type="Gene3D" id="3.40.50.2300">
    <property type="match status" value="1"/>
</dbReference>
<name>A0A328VFE3_9CHLR</name>
<accession>A0A328VFE3</accession>
<feature type="modified residue" description="4-aspartylphosphate" evidence="2">
    <location>
        <position position="55"/>
    </location>
</feature>
<reference evidence="4 5" key="1">
    <citation type="submission" date="2016-08" db="EMBL/GenBank/DDBJ databases">
        <title>Analysis of Carbohydrate Active Enzymes in Thermogemmatispora T81 Reveals Carbohydrate Degradation Ability.</title>
        <authorList>
            <person name="Tomazini A."/>
            <person name="Lal S."/>
            <person name="Stott M."/>
            <person name="Henrissat B."/>
            <person name="Polikarpov I."/>
            <person name="Sparling R."/>
            <person name="Levin D.B."/>
        </authorList>
    </citation>
    <scope>NUCLEOTIDE SEQUENCE [LARGE SCALE GENOMIC DNA]</scope>
    <source>
        <strain evidence="4 5">T81</strain>
    </source>
</reference>
<keyword evidence="1 2" id="KW-0597">Phosphoprotein</keyword>
<dbReference type="GO" id="GO:0000160">
    <property type="term" value="P:phosphorelay signal transduction system"/>
    <property type="evidence" value="ECO:0007669"/>
    <property type="project" value="InterPro"/>
</dbReference>
<comment type="caution">
    <text evidence="4">The sequence shown here is derived from an EMBL/GenBank/DDBJ whole genome shotgun (WGS) entry which is preliminary data.</text>
</comment>
<dbReference type="SUPFAM" id="SSF52172">
    <property type="entry name" value="CheY-like"/>
    <property type="match status" value="1"/>
</dbReference>
<dbReference type="CDD" id="cd17546">
    <property type="entry name" value="REC_hyHK_CKI1_RcsC-like"/>
    <property type="match status" value="1"/>
</dbReference>
<sequence length="124" mass="14038">MTSQLNVLIVDDDPLIREMMIDILEFEGYRLRTARNGEEALQVLLGEERYVVFLDLMMPVMDGSTLCRRLAAQPELRRRHRIILMSAMDRLAGASPLQADGLMPKPFSVEDVLQALAPFHSLSP</sequence>
<dbReference type="AlphaFoldDB" id="A0A328VFE3"/>
<evidence type="ECO:0000313" key="4">
    <source>
        <dbReference type="EMBL" id="RAQ96528.1"/>
    </source>
</evidence>
<dbReference type="SMART" id="SM00448">
    <property type="entry name" value="REC"/>
    <property type="match status" value="1"/>
</dbReference>
<dbReference type="RefSeq" id="WP_112430173.1">
    <property type="nucleotide sequence ID" value="NZ_MCIF01000002.1"/>
</dbReference>
<organism evidence="4 5">
    <name type="scientific">Thermogemmatispora tikiterensis</name>
    <dbReference type="NCBI Taxonomy" id="1825093"/>
    <lineage>
        <taxon>Bacteria</taxon>
        <taxon>Bacillati</taxon>
        <taxon>Chloroflexota</taxon>
        <taxon>Ktedonobacteria</taxon>
        <taxon>Thermogemmatisporales</taxon>
        <taxon>Thermogemmatisporaceae</taxon>
        <taxon>Thermogemmatispora</taxon>
    </lineage>
</organism>
<evidence type="ECO:0000256" key="2">
    <source>
        <dbReference type="PROSITE-ProRule" id="PRU00169"/>
    </source>
</evidence>
<evidence type="ECO:0000313" key="5">
    <source>
        <dbReference type="Proteomes" id="UP000248706"/>
    </source>
</evidence>
<proteinExistence type="predicted"/>
<dbReference type="OrthoDB" id="9790669at2"/>
<evidence type="ECO:0000256" key="1">
    <source>
        <dbReference type="ARBA" id="ARBA00022553"/>
    </source>
</evidence>
<dbReference type="Proteomes" id="UP000248706">
    <property type="component" value="Unassembled WGS sequence"/>
</dbReference>
<protein>
    <recommendedName>
        <fullName evidence="3">Response regulatory domain-containing protein</fullName>
    </recommendedName>
</protein>
<gene>
    <name evidence="4" type="ORF">A4R35_13360</name>
</gene>
<dbReference type="PANTHER" id="PTHR44591">
    <property type="entry name" value="STRESS RESPONSE REGULATOR PROTEIN 1"/>
    <property type="match status" value="1"/>
</dbReference>
<dbReference type="EMBL" id="MCIF01000002">
    <property type="protein sequence ID" value="RAQ96528.1"/>
    <property type="molecule type" value="Genomic_DNA"/>
</dbReference>
<keyword evidence="5" id="KW-1185">Reference proteome</keyword>
<dbReference type="PANTHER" id="PTHR44591:SF3">
    <property type="entry name" value="RESPONSE REGULATORY DOMAIN-CONTAINING PROTEIN"/>
    <property type="match status" value="1"/>
</dbReference>
<evidence type="ECO:0000259" key="3">
    <source>
        <dbReference type="PROSITE" id="PS50110"/>
    </source>
</evidence>
<dbReference type="InterPro" id="IPR001789">
    <property type="entry name" value="Sig_transdc_resp-reg_receiver"/>
</dbReference>
<dbReference type="PROSITE" id="PS50110">
    <property type="entry name" value="RESPONSE_REGULATORY"/>
    <property type="match status" value="1"/>
</dbReference>